<dbReference type="RefSeq" id="WP_146268807.1">
    <property type="nucleotide sequence ID" value="NZ_VOEI01000001.1"/>
</dbReference>
<dbReference type="GO" id="GO:0071555">
    <property type="term" value="P:cell wall organization"/>
    <property type="evidence" value="ECO:0007669"/>
    <property type="project" value="TreeGrafter"/>
</dbReference>
<reference evidence="9 10" key="1">
    <citation type="submission" date="2019-07" db="EMBL/GenBank/DDBJ databases">
        <authorList>
            <person name="Kim J."/>
        </authorList>
    </citation>
    <scope>NUCLEOTIDE SEQUENCE [LARGE SCALE GENOMIC DNA]</scope>
    <source>
        <strain evidence="9 10">MJ1a</strain>
    </source>
</reference>
<feature type="transmembrane region" description="Helical" evidence="8">
    <location>
        <begin position="135"/>
        <end position="154"/>
    </location>
</feature>
<keyword evidence="5 8" id="KW-1133">Transmembrane helix</keyword>
<dbReference type="GO" id="GO:0046872">
    <property type="term" value="F:metal ion binding"/>
    <property type="evidence" value="ECO:0007669"/>
    <property type="project" value="UniProtKB-KW"/>
</dbReference>
<feature type="transmembrane region" description="Helical" evidence="8">
    <location>
        <begin position="45"/>
        <end position="64"/>
    </location>
</feature>
<comment type="caution">
    <text evidence="9">The sequence shown here is derived from an EMBL/GenBank/DDBJ whole genome shotgun (WGS) entry which is preliminary data.</text>
</comment>
<dbReference type="PANTHER" id="PTHR22926:SF3">
    <property type="entry name" value="UNDECAPRENYL-PHOSPHATE ALPHA-N-ACETYLGLUCOSAMINYL 1-PHOSPHATE TRANSFERASE"/>
    <property type="match status" value="1"/>
</dbReference>
<evidence type="ECO:0000256" key="7">
    <source>
        <dbReference type="PIRSR" id="PIRSR600715-1"/>
    </source>
</evidence>
<dbReference type="GO" id="GO:0005886">
    <property type="term" value="C:plasma membrane"/>
    <property type="evidence" value="ECO:0007669"/>
    <property type="project" value="UniProtKB-SubCell"/>
</dbReference>
<feature type="binding site" evidence="7">
    <location>
        <position position="192"/>
    </location>
    <ligand>
        <name>Mg(2+)</name>
        <dbReference type="ChEBI" id="CHEBI:18420"/>
    </ligand>
</feature>
<dbReference type="GO" id="GO:0016780">
    <property type="term" value="F:phosphotransferase activity, for other substituted phosphate groups"/>
    <property type="evidence" value="ECO:0007669"/>
    <property type="project" value="InterPro"/>
</dbReference>
<dbReference type="Pfam" id="PF00953">
    <property type="entry name" value="Glycos_transf_4"/>
    <property type="match status" value="1"/>
</dbReference>
<keyword evidence="6 8" id="KW-0472">Membrane</keyword>
<evidence type="ECO:0000256" key="3">
    <source>
        <dbReference type="ARBA" id="ARBA00022679"/>
    </source>
</evidence>
<evidence type="ECO:0000313" key="10">
    <source>
        <dbReference type="Proteomes" id="UP000318010"/>
    </source>
</evidence>
<evidence type="ECO:0000256" key="5">
    <source>
        <dbReference type="ARBA" id="ARBA00022989"/>
    </source>
</evidence>
<sequence length="323" mass="36550">MIYFYPAVAIVFFAIMLVYFRIAARYNIVDRPNERSSHTSLTIRGGGVIFPIACILIFFLYPAYQLPAAGAVAIGIISFIDDRVTLSSKIRLVVHFTAVTMMFVALGIMKLPVLLIIVSYFFAIGIINVYNFMDGINGITGGYTLAVLAGLQYVNNSVVSFIEPDLIWLPMLANVVFLFFNFRKKAKCFAGDVGSITIAFWIVFLIFKLILQTHDFTYILFLAIYGVESVLTIVQRLMLRQNIFEAHRLHFYQILANEYKVPHLLVSTCYAIAQVIVIIVVIAIPLHPLWKFIVILAPLAVSYVIVKRYLITKHSMLKLSQNK</sequence>
<feature type="transmembrane region" description="Helical" evidence="8">
    <location>
        <begin position="92"/>
        <end position="123"/>
    </location>
</feature>
<evidence type="ECO:0000256" key="2">
    <source>
        <dbReference type="ARBA" id="ARBA00022475"/>
    </source>
</evidence>
<feature type="binding site" evidence="7">
    <location>
        <position position="131"/>
    </location>
    <ligand>
        <name>Mg(2+)</name>
        <dbReference type="ChEBI" id="CHEBI:18420"/>
    </ligand>
</feature>
<dbReference type="CDD" id="cd06854">
    <property type="entry name" value="GT_WbpL_WbcO_like"/>
    <property type="match status" value="1"/>
</dbReference>
<feature type="transmembrane region" description="Helical" evidence="8">
    <location>
        <begin position="216"/>
        <end position="234"/>
    </location>
</feature>
<protein>
    <submittedName>
        <fullName evidence="9">Glycosyltransferase family 4 protein</fullName>
    </submittedName>
</protein>
<dbReference type="PANTHER" id="PTHR22926">
    <property type="entry name" value="PHOSPHO-N-ACETYLMURAMOYL-PENTAPEPTIDE-TRANSFERASE"/>
    <property type="match status" value="1"/>
</dbReference>
<comment type="cofactor">
    <cofactor evidence="7">
        <name>Mg(2+)</name>
        <dbReference type="ChEBI" id="CHEBI:18420"/>
    </cofactor>
</comment>
<gene>
    <name evidence="9" type="ORF">FPZ42_01910</name>
</gene>
<comment type="subcellular location">
    <subcellularLocation>
        <location evidence="1">Cell membrane</location>
        <topology evidence="1">Multi-pass membrane protein</topology>
    </subcellularLocation>
</comment>
<dbReference type="EMBL" id="VOEI01000001">
    <property type="protein sequence ID" value="TWR27996.1"/>
    <property type="molecule type" value="Genomic_DNA"/>
</dbReference>
<keyword evidence="10" id="KW-1185">Reference proteome</keyword>
<dbReference type="OrthoDB" id="9783652at2"/>
<keyword evidence="3 9" id="KW-0808">Transferase</keyword>
<keyword evidence="4 8" id="KW-0812">Transmembrane</keyword>
<feature type="transmembrane region" description="Helical" evidence="8">
    <location>
        <begin position="6"/>
        <end position="24"/>
    </location>
</feature>
<evidence type="ECO:0000256" key="6">
    <source>
        <dbReference type="ARBA" id="ARBA00023136"/>
    </source>
</evidence>
<accession>A0A563U9K2</accession>
<name>A0A563U9K2_9SPHI</name>
<evidence type="ECO:0000256" key="8">
    <source>
        <dbReference type="SAM" id="Phobius"/>
    </source>
</evidence>
<evidence type="ECO:0000256" key="4">
    <source>
        <dbReference type="ARBA" id="ARBA00022692"/>
    </source>
</evidence>
<feature type="transmembrane region" description="Helical" evidence="8">
    <location>
        <begin position="292"/>
        <end position="310"/>
    </location>
</feature>
<proteinExistence type="predicted"/>
<dbReference type="GO" id="GO:0044038">
    <property type="term" value="P:cell wall macromolecule biosynthetic process"/>
    <property type="evidence" value="ECO:0007669"/>
    <property type="project" value="TreeGrafter"/>
</dbReference>
<organism evidence="9 10">
    <name type="scientific">Mucilaginibacter achroorhodeus</name>
    <dbReference type="NCBI Taxonomy" id="2599294"/>
    <lineage>
        <taxon>Bacteria</taxon>
        <taxon>Pseudomonadati</taxon>
        <taxon>Bacteroidota</taxon>
        <taxon>Sphingobacteriia</taxon>
        <taxon>Sphingobacteriales</taxon>
        <taxon>Sphingobacteriaceae</taxon>
        <taxon>Mucilaginibacter</taxon>
    </lineage>
</organism>
<evidence type="ECO:0000313" key="9">
    <source>
        <dbReference type="EMBL" id="TWR27996.1"/>
    </source>
</evidence>
<feature type="transmembrane region" description="Helical" evidence="8">
    <location>
        <begin position="166"/>
        <end position="182"/>
    </location>
</feature>
<evidence type="ECO:0000256" key="1">
    <source>
        <dbReference type="ARBA" id="ARBA00004651"/>
    </source>
</evidence>
<dbReference type="GO" id="GO:0009103">
    <property type="term" value="P:lipopolysaccharide biosynthetic process"/>
    <property type="evidence" value="ECO:0007669"/>
    <property type="project" value="TreeGrafter"/>
</dbReference>
<dbReference type="AlphaFoldDB" id="A0A563U9K2"/>
<keyword evidence="2" id="KW-1003">Cell membrane</keyword>
<keyword evidence="7" id="KW-0479">Metal-binding</keyword>
<feature type="transmembrane region" description="Helical" evidence="8">
    <location>
        <begin position="264"/>
        <end position="286"/>
    </location>
</feature>
<dbReference type="InterPro" id="IPR000715">
    <property type="entry name" value="Glycosyl_transferase_4"/>
</dbReference>
<dbReference type="Proteomes" id="UP000318010">
    <property type="component" value="Unassembled WGS sequence"/>
</dbReference>
<keyword evidence="7" id="KW-0460">Magnesium</keyword>
<feature type="transmembrane region" description="Helical" evidence="8">
    <location>
        <begin position="189"/>
        <end position="210"/>
    </location>
</feature>